<feature type="domain" description="ABC transporter" evidence="4">
    <location>
        <begin position="5"/>
        <end position="235"/>
    </location>
</feature>
<reference evidence="5" key="1">
    <citation type="submission" date="2020-12" db="EMBL/GenBank/DDBJ databases">
        <title>Desulfobium dissulfuricans gen. nov., sp. nov., a novel mesophilic, sulfate-reducing bacterium isolated from a deep-sea hydrothermal vent.</title>
        <authorList>
            <person name="Hashimoto Y."/>
            <person name="Tame A."/>
            <person name="Sawayama S."/>
            <person name="Miyazaki J."/>
            <person name="Takai K."/>
            <person name="Nakagawa S."/>
        </authorList>
    </citation>
    <scope>NUCLEOTIDE SEQUENCE</scope>
    <source>
        <strain evidence="5">GF1</strain>
    </source>
</reference>
<evidence type="ECO:0000256" key="1">
    <source>
        <dbReference type="ARBA" id="ARBA00022448"/>
    </source>
</evidence>
<sequence length="341" mass="37923">MSALYRLQNVRQSYDGRTVLAIDDLELPENGIIGFFGPNGSGKSTLFSLLSLVSRPCSGKILFRGLDTEKLQPEQRRCITILPQEPYLLKRTVFDNVAYGLKIRDIRDGLEKKVHEALSWVGLPASFAGRKWYQLSGGEVQRVALAGRLILRPEVLILDEPTASVDIGSAQRIREAVFLARKQWQTTLLIASHDQGWLDQVSNYRVGLFQGRVVNHGAVNFLFGPWQENGADQMVKKFPDGQILVLPGPADKNRNVSVAMLDPAKISICCSGMNSPAGKLGLSGMVSTVRRQRHREELLVDVMVSGFLFQVCLPAHDVKTRQLWPGTAVMLDFSPDGVRWL</sequence>
<dbReference type="PANTHER" id="PTHR43423">
    <property type="entry name" value="ABC TRANSPORTER I FAMILY MEMBER 17"/>
    <property type="match status" value="1"/>
</dbReference>
<dbReference type="GO" id="GO:0005524">
    <property type="term" value="F:ATP binding"/>
    <property type="evidence" value="ECO:0007669"/>
    <property type="project" value="UniProtKB-KW"/>
</dbReference>
<dbReference type="Gene3D" id="3.40.50.300">
    <property type="entry name" value="P-loop containing nucleotide triphosphate hydrolases"/>
    <property type="match status" value="1"/>
</dbReference>
<keyword evidence="6" id="KW-1185">Reference proteome</keyword>
<evidence type="ECO:0000256" key="2">
    <source>
        <dbReference type="ARBA" id="ARBA00022741"/>
    </source>
</evidence>
<evidence type="ECO:0000313" key="5">
    <source>
        <dbReference type="EMBL" id="BCO08396.1"/>
    </source>
</evidence>
<keyword evidence="2" id="KW-0547">Nucleotide-binding</keyword>
<keyword evidence="1" id="KW-0813">Transport</keyword>
<name>A0A915XKK5_9BACT</name>
<dbReference type="InterPro" id="IPR003439">
    <property type="entry name" value="ABC_transporter-like_ATP-bd"/>
</dbReference>
<dbReference type="SMART" id="SM00382">
    <property type="entry name" value="AAA"/>
    <property type="match status" value="1"/>
</dbReference>
<dbReference type="EMBL" id="AP024233">
    <property type="protein sequence ID" value="BCO08396.1"/>
    <property type="molecule type" value="Genomic_DNA"/>
</dbReference>
<proteinExistence type="predicted"/>
<dbReference type="AlphaFoldDB" id="A0A915XKK5"/>
<protein>
    <recommendedName>
        <fullName evidence="4">ABC transporter domain-containing protein</fullName>
    </recommendedName>
</protein>
<dbReference type="SUPFAM" id="SSF50331">
    <property type="entry name" value="MOP-like"/>
    <property type="match status" value="1"/>
</dbReference>
<organism evidence="5 6">
    <name type="scientific">Desulfolithobacter dissulfuricans</name>
    <dbReference type="NCBI Taxonomy" id="2795293"/>
    <lineage>
        <taxon>Bacteria</taxon>
        <taxon>Pseudomonadati</taxon>
        <taxon>Thermodesulfobacteriota</taxon>
        <taxon>Desulfobulbia</taxon>
        <taxon>Desulfobulbales</taxon>
        <taxon>Desulfobulbaceae</taxon>
        <taxon>Desulfolithobacter</taxon>
    </lineage>
</organism>
<dbReference type="GO" id="GO:0016887">
    <property type="term" value="F:ATP hydrolysis activity"/>
    <property type="evidence" value="ECO:0007669"/>
    <property type="project" value="InterPro"/>
</dbReference>
<dbReference type="InterPro" id="IPR008995">
    <property type="entry name" value="Mo/tungstate-bd_C_term_dom"/>
</dbReference>
<dbReference type="Proteomes" id="UP001063350">
    <property type="component" value="Chromosome"/>
</dbReference>
<dbReference type="RefSeq" id="WP_267928297.1">
    <property type="nucleotide sequence ID" value="NZ_AP024233.1"/>
</dbReference>
<keyword evidence="3" id="KW-0067">ATP-binding</keyword>
<dbReference type="PROSITE" id="PS50893">
    <property type="entry name" value="ABC_TRANSPORTER_2"/>
    <property type="match status" value="1"/>
</dbReference>
<evidence type="ECO:0000256" key="3">
    <source>
        <dbReference type="ARBA" id="ARBA00022840"/>
    </source>
</evidence>
<dbReference type="Pfam" id="PF00005">
    <property type="entry name" value="ABC_tran"/>
    <property type="match status" value="1"/>
</dbReference>
<evidence type="ECO:0000259" key="4">
    <source>
        <dbReference type="PROSITE" id="PS50893"/>
    </source>
</evidence>
<dbReference type="KEGG" id="ddu:GF1_07720"/>
<dbReference type="PANTHER" id="PTHR43423:SF1">
    <property type="entry name" value="ABC TRANSPORTER I FAMILY MEMBER 17"/>
    <property type="match status" value="1"/>
</dbReference>
<gene>
    <name evidence="5" type="ORF">GF1_07720</name>
</gene>
<accession>A0A915XKK5</accession>
<evidence type="ECO:0000313" key="6">
    <source>
        <dbReference type="Proteomes" id="UP001063350"/>
    </source>
</evidence>
<dbReference type="InterPro" id="IPR003593">
    <property type="entry name" value="AAA+_ATPase"/>
</dbReference>
<dbReference type="SUPFAM" id="SSF52540">
    <property type="entry name" value="P-loop containing nucleoside triphosphate hydrolases"/>
    <property type="match status" value="1"/>
</dbReference>
<dbReference type="InterPro" id="IPR027417">
    <property type="entry name" value="P-loop_NTPase"/>
</dbReference>